<dbReference type="Proteomes" id="UP001596108">
    <property type="component" value="Unassembled WGS sequence"/>
</dbReference>
<feature type="domain" description="Copper amine oxidase-like N-terminal" evidence="2">
    <location>
        <begin position="48"/>
        <end position="132"/>
    </location>
</feature>
<name>A0ABW0R8V5_9BACL</name>
<comment type="caution">
    <text evidence="3">The sequence shown here is derived from an EMBL/GenBank/DDBJ whole genome shotgun (WGS) entry which is preliminary data.</text>
</comment>
<feature type="signal peptide" evidence="1">
    <location>
        <begin position="1"/>
        <end position="25"/>
    </location>
</feature>
<organism evidence="3 4">
    <name type="scientific">Cohnella yongneupensis</name>
    <dbReference type="NCBI Taxonomy" id="425006"/>
    <lineage>
        <taxon>Bacteria</taxon>
        <taxon>Bacillati</taxon>
        <taxon>Bacillota</taxon>
        <taxon>Bacilli</taxon>
        <taxon>Bacillales</taxon>
        <taxon>Paenibacillaceae</taxon>
        <taxon>Cohnella</taxon>
    </lineage>
</organism>
<evidence type="ECO:0000313" key="3">
    <source>
        <dbReference type="EMBL" id="MFC5532277.1"/>
    </source>
</evidence>
<sequence length="389" mass="43898">MKPIRWFSLISLVVCIALPPGIAFAAPASSSPPAATYHFEWTDGSSLSGEAIIKNGISYVGVDAIAEAMVFSRVIWSNEHRVKFDGFRTSFTITIGKDIGAINDVPVSVGGIPFKKDNQIFVPAKFVFKALRGTKLSCDPKQHIVAATGLRKDAGARMYYSRLTFKVDYETGILTIMDNLEEIERKLADLGSPLHGIVTYNFHRTEGGLLLLKITDNYGEPHVNYQEFQVVIKNRGLIRQSRAQYYNRYANNASFYDKTIVLTDGRQLRLIEDGTGNVLEKIDLVKLGGEDDNYFVEAIDDEFLLLRANKSGMLKLYDRRTKEIVLLYKQLLDPSLFEIVENYTQPMIGAGDYLVFDKREGNTLIFRNDAPYLSEKERGVQYRYELAKP</sequence>
<dbReference type="Pfam" id="PF07833">
    <property type="entry name" value="Cu_amine_oxidN1"/>
    <property type="match status" value="1"/>
</dbReference>
<evidence type="ECO:0000313" key="4">
    <source>
        <dbReference type="Proteomes" id="UP001596108"/>
    </source>
</evidence>
<evidence type="ECO:0000259" key="2">
    <source>
        <dbReference type="Pfam" id="PF07833"/>
    </source>
</evidence>
<reference evidence="4" key="1">
    <citation type="journal article" date="2019" name="Int. J. Syst. Evol. Microbiol.">
        <title>The Global Catalogue of Microorganisms (GCM) 10K type strain sequencing project: providing services to taxonomists for standard genome sequencing and annotation.</title>
        <authorList>
            <consortium name="The Broad Institute Genomics Platform"/>
            <consortium name="The Broad Institute Genome Sequencing Center for Infectious Disease"/>
            <person name="Wu L."/>
            <person name="Ma J."/>
        </authorList>
    </citation>
    <scope>NUCLEOTIDE SEQUENCE [LARGE SCALE GENOMIC DNA]</scope>
    <source>
        <strain evidence="4">CGMCC 1.18578</strain>
    </source>
</reference>
<gene>
    <name evidence="3" type="ORF">ACFPQ4_22920</name>
</gene>
<feature type="chain" id="PRO_5046557185" evidence="1">
    <location>
        <begin position="26"/>
        <end position="389"/>
    </location>
</feature>
<dbReference type="RefSeq" id="WP_378114245.1">
    <property type="nucleotide sequence ID" value="NZ_JBHSNC010000057.1"/>
</dbReference>
<dbReference type="EMBL" id="JBHSNC010000057">
    <property type="protein sequence ID" value="MFC5532277.1"/>
    <property type="molecule type" value="Genomic_DNA"/>
</dbReference>
<keyword evidence="4" id="KW-1185">Reference proteome</keyword>
<protein>
    <submittedName>
        <fullName evidence="3">Stalk domain-containing protein</fullName>
    </submittedName>
</protein>
<proteinExistence type="predicted"/>
<dbReference type="InterPro" id="IPR036582">
    <property type="entry name" value="Mao_N_sf"/>
</dbReference>
<keyword evidence="1" id="KW-0732">Signal</keyword>
<dbReference type="Gene3D" id="3.30.457.10">
    <property type="entry name" value="Copper amine oxidase-like, N-terminal domain"/>
    <property type="match status" value="1"/>
</dbReference>
<evidence type="ECO:0000256" key="1">
    <source>
        <dbReference type="SAM" id="SignalP"/>
    </source>
</evidence>
<dbReference type="InterPro" id="IPR012854">
    <property type="entry name" value="Cu_amine_oxidase-like_N"/>
</dbReference>
<accession>A0ABW0R8V5</accession>